<keyword evidence="14" id="KW-0333">Golgi apparatus</keyword>
<keyword evidence="4 14" id="KW-0808">Transferase</keyword>
<feature type="binding site" evidence="12">
    <location>
        <position position="126"/>
    </location>
    <ligand>
        <name>Mn(2+)</name>
        <dbReference type="ChEBI" id="CHEBI:29035"/>
    </ligand>
</feature>
<evidence type="ECO:0000256" key="1">
    <source>
        <dbReference type="ARBA" id="ARBA00004606"/>
    </source>
</evidence>
<keyword evidence="15" id="KW-1185">Reference proteome</keyword>
<comment type="cofactor">
    <cofactor evidence="12 14">
        <name>Mn(2+)</name>
        <dbReference type="ChEBI" id="CHEBI:29035"/>
    </cofactor>
</comment>
<evidence type="ECO:0000256" key="9">
    <source>
        <dbReference type="ARBA" id="ARBA00023180"/>
    </source>
</evidence>
<dbReference type="GO" id="GO:0046872">
    <property type="term" value="F:metal ion binding"/>
    <property type="evidence" value="ECO:0007669"/>
    <property type="project" value="UniProtKB-KW"/>
</dbReference>
<evidence type="ECO:0000256" key="14">
    <source>
        <dbReference type="RuleBase" id="RU363127"/>
    </source>
</evidence>
<dbReference type="GO" id="GO:0050650">
    <property type="term" value="P:chondroitin sulfate proteoglycan biosynthetic process"/>
    <property type="evidence" value="ECO:0007669"/>
    <property type="project" value="TreeGrafter"/>
</dbReference>
<accession>A0A914EEE2</accession>
<feature type="site" description="Interaction with galactose moiety of substrate glycoprotein" evidence="13">
    <location>
        <position position="158"/>
    </location>
</feature>
<dbReference type="WBParaSite" id="ACRNAN_scaffold747.g27892.t1">
    <property type="protein sequence ID" value="ACRNAN_scaffold747.g27892.t1"/>
    <property type="gene ID" value="ACRNAN_scaffold747.g27892"/>
</dbReference>
<evidence type="ECO:0000256" key="8">
    <source>
        <dbReference type="ARBA" id="ARBA00023136"/>
    </source>
</evidence>
<dbReference type="GO" id="GO:0005975">
    <property type="term" value="P:carbohydrate metabolic process"/>
    <property type="evidence" value="ECO:0007669"/>
    <property type="project" value="TreeGrafter"/>
</dbReference>
<dbReference type="EC" id="2.4.1.135" evidence="3 14"/>
<protein>
    <recommendedName>
        <fullName evidence="3 14">Galactosylgalactosylxylosylprotein 3-beta-glucuronosyltransferase</fullName>
        <ecNumber evidence="3 14">2.4.1.135</ecNumber>
    </recommendedName>
</protein>
<evidence type="ECO:0000313" key="15">
    <source>
        <dbReference type="Proteomes" id="UP000887540"/>
    </source>
</evidence>
<evidence type="ECO:0000256" key="5">
    <source>
        <dbReference type="ARBA" id="ARBA00022692"/>
    </source>
</evidence>
<keyword evidence="8" id="KW-0472">Membrane</keyword>
<dbReference type="Proteomes" id="UP000887540">
    <property type="component" value="Unplaced"/>
</dbReference>
<evidence type="ECO:0000256" key="3">
    <source>
        <dbReference type="ARBA" id="ARBA00012641"/>
    </source>
</evidence>
<comment type="catalytic activity">
    <reaction evidence="10 14">
        <text>3-O-(beta-D-galactosyl-(1-&gt;3)-beta-D-galactosyl-(1-&gt;4)-beta-D-xylosyl)-L-seryl-[protein] + UDP-alpha-D-glucuronate = 3-O-(beta-D-GlcA-(1-&gt;3)-beta-D-Gal-(1-&gt;3)-beta-D-Gal-(1-&gt;4)-beta-D-Xyl)-L-seryl-[protein] + UDP + H(+)</text>
        <dbReference type="Rhea" id="RHEA:24168"/>
        <dbReference type="Rhea" id="RHEA-COMP:12571"/>
        <dbReference type="Rhea" id="RHEA-COMP:12573"/>
        <dbReference type="ChEBI" id="CHEBI:15378"/>
        <dbReference type="ChEBI" id="CHEBI:58052"/>
        <dbReference type="ChEBI" id="CHEBI:58223"/>
        <dbReference type="ChEBI" id="CHEBI:132090"/>
        <dbReference type="ChEBI" id="CHEBI:132093"/>
        <dbReference type="EC" id="2.4.1.135"/>
    </reaction>
</comment>
<evidence type="ECO:0000256" key="12">
    <source>
        <dbReference type="PIRSR" id="PIRSR605027-3"/>
    </source>
</evidence>
<dbReference type="FunFam" id="3.90.550.10:FF:000147">
    <property type="entry name" value="Galactosylgalactosylxylosylprotein 3-beta-glucuronosyltransferase"/>
    <property type="match status" value="1"/>
</dbReference>
<comment type="subcellular location">
    <subcellularLocation>
        <location evidence="14">Golgi apparatus membrane</location>
        <topology evidence="14">Single-pass type II membrane protein</topology>
    </subcellularLocation>
    <subcellularLocation>
        <location evidence="1">Membrane</location>
        <topology evidence="1">Single-pass type II membrane protein</topology>
    </subcellularLocation>
</comment>
<dbReference type="Pfam" id="PF03360">
    <property type="entry name" value="Glyco_transf_43"/>
    <property type="match status" value="1"/>
</dbReference>
<dbReference type="GO" id="GO:0015018">
    <property type="term" value="F:galactosylgalactosylxylosylprotein 3-beta-glucuronosyltransferase activity"/>
    <property type="evidence" value="ECO:0007669"/>
    <property type="project" value="UniProtKB-UniRule"/>
</dbReference>
<keyword evidence="12 14" id="KW-0479">Metal-binding</keyword>
<evidence type="ECO:0000256" key="7">
    <source>
        <dbReference type="ARBA" id="ARBA00022989"/>
    </source>
</evidence>
<dbReference type="Gene3D" id="3.90.550.10">
    <property type="entry name" value="Spore Coat Polysaccharide Biosynthesis Protein SpsA, Chain A"/>
    <property type="match status" value="1"/>
</dbReference>
<sequence length="270" mass="30745">MIFSYNSPSTSYLTGYGSPNTQIIVITPTYRRATRLADMTRLSNTLRFIPDLIWVVIEDGNLLVDVVSKLLDRSNVTYYYMAYKTKPGYPKRGWYQRDMALEFLRKNAAQITNGYQHSVVYFADDDNSYDVRLFTDYLRNIHRAGVWAVGLVGGAPVESPVVQNNTVIGWHVKWNPKRRFATDMAGFAVSLNLILNSNAKFGTDCKRGAGAPETCFLEDLGLTIYDLEPFGFDDQPTLSNKKKELLVWHTKTVPVKFNKTKVDFMGFMVE</sequence>
<keyword evidence="12 14" id="KW-0464">Manganese</keyword>
<keyword evidence="7" id="KW-1133">Transmembrane helix</keyword>
<dbReference type="SUPFAM" id="SSF53448">
    <property type="entry name" value="Nucleotide-diphospho-sugar transferases"/>
    <property type="match status" value="1"/>
</dbReference>
<dbReference type="CDD" id="cd00218">
    <property type="entry name" value="GlcAT-I"/>
    <property type="match status" value="1"/>
</dbReference>
<dbReference type="InterPro" id="IPR005027">
    <property type="entry name" value="Glyco_trans_43"/>
</dbReference>
<evidence type="ECO:0000256" key="11">
    <source>
        <dbReference type="PIRSR" id="PIRSR605027-1"/>
    </source>
</evidence>
<evidence type="ECO:0000256" key="13">
    <source>
        <dbReference type="PIRSR" id="PIRSR605027-4"/>
    </source>
</evidence>
<name>A0A914EEE2_9BILA</name>
<dbReference type="AlphaFoldDB" id="A0A914EEE2"/>
<dbReference type="PANTHER" id="PTHR10896">
    <property type="entry name" value="GALACTOSYLGALACTOSYLXYLOSYLPROTEIN 3-BETA-GLUCURONOSYLTRANSFERASE BETA-1,3-GLUCURONYLTRANSFERASE"/>
    <property type="match status" value="1"/>
</dbReference>
<keyword evidence="6 14" id="KW-0735">Signal-anchor</keyword>
<evidence type="ECO:0000313" key="16">
    <source>
        <dbReference type="WBParaSite" id="ACRNAN_scaffold747.g27892.t1"/>
    </source>
</evidence>
<evidence type="ECO:0000256" key="6">
    <source>
        <dbReference type="ARBA" id="ARBA00022968"/>
    </source>
</evidence>
<feature type="active site" description="Proton donor/acceptor" evidence="11">
    <location>
        <position position="213"/>
    </location>
</feature>
<dbReference type="InterPro" id="IPR029044">
    <property type="entry name" value="Nucleotide-diphossugar_trans"/>
</dbReference>
<comment type="similarity">
    <text evidence="2 14">Belongs to the glycosyltransferase 43 family.</text>
</comment>
<keyword evidence="9" id="KW-0325">Glycoprotein</keyword>
<evidence type="ECO:0000256" key="2">
    <source>
        <dbReference type="ARBA" id="ARBA00007706"/>
    </source>
</evidence>
<dbReference type="GO" id="GO:0000139">
    <property type="term" value="C:Golgi membrane"/>
    <property type="evidence" value="ECO:0007669"/>
    <property type="project" value="UniProtKB-SubCell"/>
</dbReference>
<reference evidence="16" key="1">
    <citation type="submission" date="2022-11" db="UniProtKB">
        <authorList>
            <consortium name="WormBaseParasite"/>
        </authorList>
    </citation>
    <scope>IDENTIFICATION</scope>
</reference>
<keyword evidence="5" id="KW-0812">Transmembrane</keyword>
<evidence type="ECO:0000256" key="4">
    <source>
        <dbReference type="ARBA" id="ARBA00022679"/>
    </source>
</evidence>
<organism evidence="15 16">
    <name type="scientific">Acrobeloides nanus</name>
    <dbReference type="NCBI Taxonomy" id="290746"/>
    <lineage>
        <taxon>Eukaryota</taxon>
        <taxon>Metazoa</taxon>
        <taxon>Ecdysozoa</taxon>
        <taxon>Nematoda</taxon>
        <taxon>Chromadorea</taxon>
        <taxon>Rhabditida</taxon>
        <taxon>Tylenchina</taxon>
        <taxon>Cephalobomorpha</taxon>
        <taxon>Cephaloboidea</taxon>
        <taxon>Cephalobidae</taxon>
        <taxon>Acrobeloides</taxon>
    </lineage>
</organism>
<comment type="pathway">
    <text evidence="14">Protein modification; protein glycosylation.</text>
</comment>
<dbReference type="PANTHER" id="PTHR10896:SF30">
    <property type="entry name" value="GALACTOSYLGALACTOSYLXYLOSYLPROTEIN 3-BETA-GLUCURONOSYLTRANSFERASE"/>
    <property type="match status" value="1"/>
</dbReference>
<proteinExistence type="inferred from homology"/>
<evidence type="ECO:0000256" key="10">
    <source>
        <dbReference type="ARBA" id="ARBA00047979"/>
    </source>
</evidence>